<dbReference type="OrthoDB" id="463225at2"/>
<dbReference type="EMBL" id="NQWI01000171">
    <property type="protein sequence ID" value="PDW00665.1"/>
    <property type="molecule type" value="Genomic_DNA"/>
</dbReference>
<evidence type="ECO:0000313" key="1">
    <source>
        <dbReference type="EMBL" id="PDW00665.1"/>
    </source>
</evidence>
<dbReference type="RefSeq" id="WP_097645907.1">
    <property type="nucleotide sequence ID" value="NZ_NQWI01000171.1"/>
</dbReference>
<name>A0A2A6RE39_9CHLR</name>
<evidence type="ECO:0000313" key="2">
    <source>
        <dbReference type="Proteomes" id="UP000220527"/>
    </source>
</evidence>
<accession>A0A2A6RE39</accession>
<dbReference type="AlphaFoldDB" id="A0A2A6RE39"/>
<dbReference type="Proteomes" id="UP000220527">
    <property type="component" value="Unassembled WGS sequence"/>
</dbReference>
<gene>
    <name evidence="1" type="ORF">CJ255_20310</name>
</gene>
<protein>
    <submittedName>
        <fullName evidence="1">Uncharacterized protein</fullName>
    </submittedName>
</protein>
<reference evidence="2" key="1">
    <citation type="submission" date="2017-08" db="EMBL/GenBank/DDBJ databases">
        <authorList>
            <person name="Grouzdev D.S."/>
            <person name="Gaisin V.A."/>
            <person name="Rysina M.S."/>
            <person name="Gorlenko V.M."/>
        </authorList>
    </citation>
    <scope>NUCLEOTIDE SEQUENCE [LARGE SCALE GENOMIC DNA]</scope>
    <source>
        <strain evidence="2">Kir15-3F</strain>
    </source>
</reference>
<proteinExistence type="predicted"/>
<keyword evidence="2" id="KW-1185">Reference proteome</keyword>
<comment type="caution">
    <text evidence="1">The sequence shown here is derived from an EMBL/GenBank/DDBJ whole genome shotgun (WGS) entry which is preliminary data.</text>
</comment>
<organism evidence="1 2">
    <name type="scientific">Candidatus Viridilinea mediisalina</name>
    <dbReference type="NCBI Taxonomy" id="2024553"/>
    <lineage>
        <taxon>Bacteria</taxon>
        <taxon>Bacillati</taxon>
        <taxon>Chloroflexota</taxon>
        <taxon>Chloroflexia</taxon>
        <taxon>Chloroflexales</taxon>
        <taxon>Chloroflexineae</taxon>
        <taxon>Oscillochloridaceae</taxon>
        <taxon>Candidatus Viridilinea</taxon>
    </lineage>
</organism>
<sequence length="71" mass="7894">MTLTELFPAIHALPRVEKLRLMQLLAADIAREEELALPLAGEDRAVWSPYDAHDAAATLLQVLNEETPRGM</sequence>